<dbReference type="Proteomes" id="UP001597032">
    <property type="component" value="Unassembled WGS sequence"/>
</dbReference>
<gene>
    <name evidence="1" type="ORF">ACFQZW_11580</name>
</gene>
<protein>
    <submittedName>
        <fullName evidence="1">Uncharacterized protein</fullName>
    </submittedName>
</protein>
<name>A0ABW2Z9R3_9FLAO</name>
<evidence type="ECO:0000313" key="1">
    <source>
        <dbReference type="EMBL" id="MFD0762723.1"/>
    </source>
</evidence>
<reference evidence="2" key="1">
    <citation type="journal article" date="2019" name="Int. J. Syst. Evol. Microbiol.">
        <title>The Global Catalogue of Microorganisms (GCM) 10K type strain sequencing project: providing services to taxonomists for standard genome sequencing and annotation.</title>
        <authorList>
            <consortium name="The Broad Institute Genomics Platform"/>
            <consortium name="The Broad Institute Genome Sequencing Center for Infectious Disease"/>
            <person name="Wu L."/>
            <person name="Ma J."/>
        </authorList>
    </citation>
    <scope>NUCLEOTIDE SEQUENCE [LARGE SCALE GENOMIC DNA]</scope>
    <source>
        <strain evidence="2">CCUG 60022</strain>
    </source>
</reference>
<comment type="caution">
    <text evidence="1">The sequence shown here is derived from an EMBL/GenBank/DDBJ whole genome shotgun (WGS) entry which is preliminary data.</text>
</comment>
<dbReference type="EMBL" id="JBHTIC010000017">
    <property type="protein sequence ID" value="MFD0762723.1"/>
    <property type="molecule type" value="Genomic_DNA"/>
</dbReference>
<evidence type="ECO:0000313" key="2">
    <source>
        <dbReference type="Proteomes" id="UP001597032"/>
    </source>
</evidence>
<dbReference type="RefSeq" id="WP_386783165.1">
    <property type="nucleotide sequence ID" value="NZ_JBHTIC010000017.1"/>
</dbReference>
<keyword evidence="2" id="KW-1185">Reference proteome</keyword>
<organism evidence="1 2">
    <name type="scientific">Lutibacter aestuarii</name>
    <dbReference type="NCBI Taxonomy" id="861111"/>
    <lineage>
        <taxon>Bacteria</taxon>
        <taxon>Pseudomonadati</taxon>
        <taxon>Bacteroidota</taxon>
        <taxon>Flavobacteriia</taxon>
        <taxon>Flavobacteriales</taxon>
        <taxon>Flavobacteriaceae</taxon>
        <taxon>Lutibacter</taxon>
    </lineage>
</organism>
<accession>A0ABW2Z9R3</accession>
<proteinExistence type="predicted"/>
<sequence length="84" mass="9926">MDDKQLADLLKYCSPKQLYIVTWNNILKLLFCPFKVLVLTDIGTLKKGQIVWVEEVKITQELKTVYIIKGQGYYYNYFDIKVDN</sequence>